<evidence type="ECO:0000313" key="11">
    <source>
        <dbReference type="Proteomes" id="UP000596742"/>
    </source>
</evidence>
<keyword evidence="11" id="KW-1185">Reference proteome</keyword>
<evidence type="ECO:0000256" key="1">
    <source>
        <dbReference type="ARBA" id="ARBA00004167"/>
    </source>
</evidence>
<dbReference type="Proteomes" id="UP000596742">
    <property type="component" value="Unassembled WGS sequence"/>
</dbReference>
<name>A0A8B6BGU5_MYTGA</name>
<dbReference type="GO" id="GO:0016020">
    <property type="term" value="C:membrane"/>
    <property type="evidence" value="ECO:0007669"/>
    <property type="project" value="UniProtKB-SubCell"/>
</dbReference>
<evidence type="ECO:0000256" key="7">
    <source>
        <dbReference type="ARBA" id="ARBA00023136"/>
    </source>
</evidence>
<keyword evidence="4 8" id="KW-0808">Transferase</keyword>
<dbReference type="OrthoDB" id="6285242at2759"/>
<evidence type="ECO:0000256" key="9">
    <source>
        <dbReference type="SAM" id="SignalP"/>
    </source>
</evidence>
<sequence>MNGKKCRTKIYVIFFIVLLFCISLMRKNTNETENGYCPSDTLFETVYIFNAIADAKLEWKSVEYIVINVLDGSIFQSVFECCIFGDNKSNMHRSMAVVKDTFQHRFMQPELTAKQYVCYIENITFKAMHIGLVEIGNSCDPCVTTTTIIYPVVMEHGAGVCAKIAFNYLNHTTLIEWFEYQILMDVDTVVVMLQYINDRAFRVLEYYKQKGLLTILPYPVTMPGKTDRGFESSNWHFEQSNHDEQIAVYTCQAFLEGYELVTIIDFDEFIVHEQFISYKTMLKTELLPLYPQAAAFTFNVSFFITDWGVSGVYPLLTSQYIKRTNPRFERYKNMYIPKRTQHVNTHEVQPKPGYIRVSLRFHNVVLHHYRKCPHDLNWKYCMYITPIIDKKMHTLMSRLFINVMASKEQIGII</sequence>
<dbReference type="GO" id="GO:0005737">
    <property type="term" value="C:cytoplasm"/>
    <property type="evidence" value="ECO:0007669"/>
    <property type="project" value="TreeGrafter"/>
</dbReference>
<accession>A0A8B6BGU5</accession>
<dbReference type="InterPro" id="IPR008166">
    <property type="entry name" value="Glyco_transf_92"/>
</dbReference>
<dbReference type="EC" id="2.4.1.-" evidence="8"/>
<dbReference type="PANTHER" id="PTHR21461">
    <property type="entry name" value="GLYCOSYLTRANSFERASE FAMILY 92 PROTEIN"/>
    <property type="match status" value="1"/>
</dbReference>
<keyword evidence="3 8" id="KW-0328">Glycosyltransferase</keyword>
<proteinExistence type="inferred from homology"/>
<dbReference type="EMBL" id="UYJE01000140">
    <property type="protein sequence ID" value="VDH90506.1"/>
    <property type="molecule type" value="Genomic_DNA"/>
</dbReference>
<keyword evidence="9" id="KW-0732">Signal</keyword>
<keyword evidence="6" id="KW-1133">Transmembrane helix</keyword>
<dbReference type="Pfam" id="PF01697">
    <property type="entry name" value="Glyco_transf_92"/>
    <property type="match status" value="1"/>
</dbReference>
<keyword evidence="5" id="KW-0812">Transmembrane</keyword>
<comment type="caution">
    <text evidence="10">The sequence shown here is derived from an EMBL/GenBank/DDBJ whole genome shotgun (WGS) entry which is preliminary data.</text>
</comment>
<reference evidence="10" key="1">
    <citation type="submission" date="2018-11" db="EMBL/GenBank/DDBJ databases">
        <authorList>
            <person name="Alioto T."/>
            <person name="Alioto T."/>
        </authorList>
    </citation>
    <scope>NUCLEOTIDE SEQUENCE</scope>
</reference>
<feature type="chain" id="PRO_5032549127" description="Glycosyltransferase family 92 protein" evidence="9">
    <location>
        <begin position="30"/>
        <end position="413"/>
    </location>
</feature>
<gene>
    <name evidence="10" type="ORF">MGAL_10B070433</name>
</gene>
<comment type="similarity">
    <text evidence="2 8">Belongs to the glycosyltransferase 92 family.</text>
</comment>
<evidence type="ECO:0000256" key="6">
    <source>
        <dbReference type="ARBA" id="ARBA00022989"/>
    </source>
</evidence>
<dbReference type="AlphaFoldDB" id="A0A8B6BGU5"/>
<protein>
    <recommendedName>
        <fullName evidence="8">Glycosyltransferase family 92 protein</fullName>
        <ecNumber evidence="8">2.4.1.-</ecNumber>
    </recommendedName>
</protein>
<evidence type="ECO:0000256" key="8">
    <source>
        <dbReference type="RuleBase" id="RU366017"/>
    </source>
</evidence>
<keyword evidence="7" id="KW-0472">Membrane</keyword>
<evidence type="ECO:0000256" key="4">
    <source>
        <dbReference type="ARBA" id="ARBA00022679"/>
    </source>
</evidence>
<evidence type="ECO:0000256" key="3">
    <source>
        <dbReference type="ARBA" id="ARBA00022676"/>
    </source>
</evidence>
<dbReference type="PANTHER" id="PTHR21461:SF69">
    <property type="entry name" value="GLYCOSYLTRANSFERASE FAMILY 92 PROTEIN"/>
    <property type="match status" value="1"/>
</dbReference>
<evidence type="ECO:0000256" key="5">
    <source>
        <dbReference type="ARBA" id="ARBA00022692"/>
    </source>
</evidence>
<organism evidence="10 11">
    <name type="scientific">Mytilus galloprovincialis</name>
    <name type="common">Mediterranean mussel</name>
    <dbReference type="NCBI Taxonomy" id="29158"/>
    <lineage>
        <taxon>Eukaryota</taxon>
        <taxon>Metazoa</taxon>
        <taxon>Spiralia</taxon>
        <taxon>Lophotrochozoa</taxon>
        <taxon>Mollusca</taxon>
        <taxon>Bivalvia</taxon>
        <taxon>Autobranchia</taxon>
        <taxon>Pteriomorphia</taxon>
        <taxon>Mytilida</taxon>
        <taxon>Mytiloidea</taxon>
        <taxon>Mytilidae</taxon>
        <taxon>Mytilinae</taxon>
        <taxon>Mytilus</taxon>
    </lineage>
</organism>
<feature type="signal peptide" evidence="9">
    <location>
        <begin position="1"/>
        <end position="29"/>
    </location>
</feature>
<evidence type="ECO:0000313" key="10">
    <source>
        <dbReference type="EMBL" id="VDH90506.1"/>
    </source>
</evidence>
<dbReference type="GO" id="GO:0016757">
    <property type="term" value="F:glycosyltransferase activity"/>
    <property type="evidence" value="ECO:0007669"/>
    <property type="project" value="UniProtKB-UniRule"/>
</dbReference>
<evidence type="ECO:0000256" key="2">
    <source>
        <dbReference type="ARBA" id="ARBA00007647"/>
    </source>
</evidence>
<comment type="subcellular location">
    <subcellularLocation>
        <location evidence="1">Membrane</location>
        <topology evidence="1">Single-pass membrane protein</topology>
    </subcellularLocation>
</comment>